<dbReference type="EMBL" id="HG994582">
    <property type="protein sequence ID" value="CAF2896873.1"/>
    <property type="molecule type" value="Genomic_DNA"/>
</dbReference>
<dbReference type="Pfam" id="PF07841">
    <property type="entry name" value="DM4_12"/>
    <property type="match status" value="1"/>
</dbReference>
<organism evidence="1 2">
    <name type="scientific">Lepeophtheirus salmonis</name>
    <name type="common">Salmon louse</name>
    <name type="synonym">Caligus salmonis</name>
    <dbReference type="NCBI Taxonomy" id="72036"/>
    <lineage>
        <taxon>Eukaryota</taxon>
        <taxon>Metazoa</taxon>
        <taxon>Ecdysozoa</taxon>
        <taxon>Arthropoda</taxon>
        <taxon>Crustacea</taxon>
        <taxon>Multicrustacea</taxon>
        <taxon>Hexanauplia</taxon>
        <taxon>Copepoda</taxon>
        <taxon>Siphonostomatoida</taxon>
        <taxon>Caligidae</taxon>
        <taxon>Lepeophtheirus</taxon>
    </lineage>
</organism>
<reference evidence="1" key="1">
    <citation type="submission" date="2021-02" db="EMBL/GenBank/DDBJ databases">
        <authorList>
            <person name="Bekaert M."/>
        </authorList>
    </citation>
    <scope>NUCLEOTIDE SEQUENCE</scope>
    <source>
        <strain evidence="1">IoA-00</strain>
    </source>
</reference>
<protein>
    <submittedName>
        <fullName evidence="1">(salmon louse) hypothetical protein</fullName>
    </submittedName>
</protein>
<evidence type="ECO:0000313" key="1">
    <source>
        <dbReference type="EMBL" id="CAF2896873.1"/>
    </source>
</evidence>
<dbReference type="InterPro" id="IPR006631">
    <property type="entry name" value="DM4_12"/>
</dbReference>
<dbReference type="PANTHER" id="PTHR21398:SF6">
    <property type="entry name" value="AGAP007094-PA"/>
    <property type="match status" value="1"/>
</dbReference>
<evidence type="ECO:0000313" key="2">
    <source>
        <dbReference type="Proteomes" id="UP000675881"/>
    </source>
</evidence>
<dbReference type="Proteomes" id="UP000675881">
    <property type="component" value="Chromosome 3"/>
</dbReference>
<proteinExistence type="predicted"/>
<keyword evidence="2" id="KW-1185">Reference proteome</keyword>
<gene>
    <name evidence="1" type="ORF">LSAA_7955</name>
</gene>
<dbReference type="OrthoDB" id="6356937at2759"/>
<accession>A0A7R8CVT1</accession>
<name>A0A7R8CVT1_LEPSM</name>
<dbReference type="AlphaFoldDB" id="A0A7R8CVT1"/>
<dbReference type="PANTHER" id="PTHR21398">
    <property type="entry name" value="AGAP007094-PA"/>
    <property type="match status" value="1"/>
</dbReference>
<sequence>MSTRKTFEVGLAIVVIVAVRVATVGESEEEGEELRSVHHHKEVLLNNSNYTIIYECGGNGRPEETNEPYEHKHQKDLEHHCSFPFVIDRMNVLILFCTLLIYVPSSRTNINYLLNDENWIMEQALNEIDSTPDHPNFPTHHNSYQTNFLNDQESRIYGLTFDSEMPFPRNSLISLGPTLIIPFIPTGIFQLRLPIFFNINRLIAQITGSSTSRSFATDQLEIFQGIENLLSNTFSIDGKACLQRIICEISEYPIIHRSFLGFLLQSFLEPQRGSFSLMSDYVEAQRKGINREKLLEVLWKMPFYFGKHSIIAHKMIIYD</sequence>